<dbReference type="InterPro" id="IPR036909">
    <property type="entry name" value="Cyt_c-like_dom_sf"/>
</dbReference>
<evidence type="ECO:0000256" key="2">
    <source>
        <dbReference type="ARBA" id="ARBA00022723"/>
    </source>
</evidence>
<keyword evidence="3 4" id="KW-0408">Iron</keyword>
<keyword evidence="8" id="KW-1185">Reference proteome</keyword>
<reference evidence="7 8" key="1">
    <citation type="submission" date="2022-02" db="EMBL/GenBank/DDBJ databases">
        <title>Comparative genomics of the first Antarctic Pseudomonas spp. capable of biotransforming 2,4,6-Trinitrotoluene.</title>
        <authorList>
            <person name="Cabrera M.A."/>
            <person name="Marquez S.L."/>
            <person name="Perez-Donoso J.M."/>
        </authorList>
    </citation>
    <scope>NUCLEOTIDE SEQUENCE [LARGE SCALE GENOMIC DNA]</scope>
    <source>
        <strain evidence="7 8">TNT19</strain>
    </source>
</reference>
<dbReference type="PROSITE" id="PS51007">
    <property type="entry name" value="CYTC"/>
    <property type="match status" value="1"/>
</dbReference>
<protein>
    <submittedName>
        <fullName evidence="7">Cytochrome c</fullName>
    </submittedName>
</protein>
<evidence type="ECO:0000259" key="6">
    <source>
        <dbReference type="PROSITE" id="PS51007"/>
    </source>
</evidence>
<keyword evidence="5" id="KW-0732">Signal</keyword>
<keyword evidence="2 4" id="KW-0479">Metal-binding</keyword>
<name>A0ABT0ETR1_9PSED</name>
<evidence type="ECO:0000256" key="3">
    <source>
        <dbReference type="ARBA" id="ARBA00023004"/>
    </source>
</evidence>
<evidence type="ECO:0000313" key="7">
    <source>
        <dbReference type="EMBL" id="MCK1789138.1"/>
    </source>
</evidence>
<feature type="domain" description="Cytochrome c" evidence="6">
    <location>
        <begin position="19"/>
        <end position="149"/>
    </location>
</feature>
<organism evidence="7 8">
    <name type="scientific">Pseudomonas violetae</name>
    <dbReference type="NCBI Taxonomy" id="2915813"/>
    <lineage>
        <taxon>Bacteria</taxon>
        <taxon>Pseudomonadati</taxon>
        <taxon>Pseudomonadota</taxon>
        <taxon>Gammaproteobacteria</taxon>
        <taxon>Pseudomonadales</taxon>
        <taxon>Pseudomonadaceae</taxon>
        <taxon>Pseudomonas</taxon>
    </lineage>
</organism>
<evidence type="ECO:0000256" key="1">
    <source>
        <dbReference type="ARBA" id="ARBA00022617"/>
    </source>
</evidence>
<comment type="caution">
    <text evidence="7">The sequence shown here is derived from an EMBL/GenBank/DDBJ whole genome shotgun (WGS) entry which is preliminary data.</text>
</comment>
<dbReference type="Gene3D" id="1.10.760.10">
    <property type="entry name" value="Cytochrome c-like domain"/>
    <property type="match status" value="1"/>
</dbReference>
<feature type="chain" id="PRO_5045405194" evidence="5">
    <location>
        <begin position="20"/>
        <end position="149"/>
    </location>
</feature>
<dbReference type="SUPFAM" id="SSF46626">
    <property type="entry name" value="Cytochrome c"/>
    <property type="match status" value="1"/>
</dbReference>
<dbReference type="InterPro" id="IPR009056">
    <property type="entry name" value="Cyt_c-like_dom"/>
</dbReference>
<evidence type="ECO:0000256" key="5">
    <source>
        <dbReference type="SAM" id="SignalP"/>
    </source>
</evidence>
<dbReference type="Proteomes" id="UP001299876">
    <property type="component" value="Unassembled WGS sequence"/>
</dbReference>
<dbReference type="Pfam" id="PF13442">
    <property type="entry name" value="Cytochrome_CBB3"/>
    <property type="match status" value="1"/>
</dbReference>
<evidence type="ECO:0000313" key="8">
    <source>
        <dbReference type="Proteomes" id="UP001299876"/>
    </source>
</evidence>
<evidence type="ECO:0000256" key="4">
    <source>
        <dbReference type="PROSITE-ProRule" id="PRU00433"/>
    </source>
</evidence>
<dbReference type="RefSeq" id="WP_247287241.1">
    <property type="nucleotide sequence ID" value="NZ_JAKNRW010000002.1"/>
</dbReference>
<gene>
    <name evidence="7" type="ORF">L9059_02875</name>
</gene>
<keyword evidence="1 4" id="KW-0349">Heme</keyword>
<sequence length="149" mass="15684">MKSSYLAFVMIFSSTYCLAASLDGAALYQSNCAQCHGERGMGGVVGMGTMTPGMGGTNGGQGMMNGMGAMSGKGGMGMKGVQAPKLVGDASTWKPELFERAVLQGIDDEGEPLSRVMPHWGSSSFRTDHGKPPTKEEIDAIQHYLQAQK</sequence>
<feature type="signal peptide" evidence="5">
    <location>
        <begin position="1"/>
        <end position="19"/>
    </location>
</feature>
<dbReference type="EMBL" id="JAKNRW010000002">
    <property type="protein sequence ID" value="MCK1789138.1"/>
    <property type="molecule type" value="Genomic_DNA"/>
</dbReference>
<accession>A0ABT0ETR1</accession>
<proteinExistence type="predicted"/>